<accession>A0A2M6UN42</accession>
<dbReference type="EMBL" id="LFJC01000003">
    <property type="protein sequence ID" value="PIT06050.1"/>
    <property type="molecule type" value="Genomic_DNA"/>
</dbReference>
<sequence length="681" mass="76099">MSVFGFIFPGLPGDGRRQCLIGRWNNDKSAGYCLGISQDGHLEFWVGRGDEVDYIKTEVPLMKKTWYFVAATFDAASGKATIHQESVTNRYNGLLGSVAPIDYRSHVAETFRFKQKNLEDTPFLIGGSRDFHELRGPFVSQIFSGKIDRPGIYDRALSRGELEQLAKGTLPSTDGLVAYWDTAEGYTDAGIGDTVIDIGPNKLNAKGYNRPVRAQTGWNWNGRNDCFRLAPREYGGVELHHDAMIDCNWKPTRTVRLPESLRSGIYAMRLRAGDGAGLGEEYVVFYVRPKQPKAKIAFLVPTASYLAYANEHLSFDAEIIQPMTGQPPIISEIDVEMYKNLDFGLSTYDSWADGNGVCYSSYRRPIVNMRPKHRMSSMGVPWAFPADLSIVGWLEHKGYDYDVLTDEDLHIEGVDALKPYSCVLTGTHPEYYSERMLDGTEDYISGGGRYIYMGGNGYYWNVAFREDEPWIMEVRKLDSGMRAWNARPGEHYLATTGQKSGLWKNLGRPPQKLVGIGFIAEGFETSRPYRRMPDSYHRQVSWIMEGIEGELIGEEGLAYGGAAGLELDRYDLTLGTPPHTKILASSGGHSDNYMLSIEEILYPYPGLAGSQDYRIRGDIIFFNAPNDGAVFCGGSIAFGQALPAKNFDNNVSRLLGNVVDAFIKPGSLPGSHWISEEKQWR</sequence>
<organism evidence="2 3">
    <name type="scientific">Bradyrhizobium nitroreducens</name>
    <dbReference type="NCBI Taxonomy" id="709803"/>
    <lineage>
        <taxon>Bacteria</taxon>
        <taxon>Pseudomonadati</taxon>
        <taxon>Pseudomonadota</taxon>
        <taxon>Alphaproteobacteria</taxon>
        <taxon>Hyphomicrobiales</taxon>
        <taxon>Nitrobacteraceae</taxon>
        <taxon>Bradyrhizobium</taxon>
    </lineage>
</organism>
<dbReference type="Proteomes" id="UP000228930">
    <property type="component" value="Unassembled WGS sequence"/>
</dbReference>
<dbReference type="AlphaFoldDB" id="A0A2M6UN42"/>
<dbReference type="Pfam" id="PF20254">
    <property type="entry name" value="DMFA2_C"/>
    <property type="match status" value="1"/>
</dbReference>
<proteinExistence type="predicted"/>
<keyword evidence="3" id="KW-1185">Reference proteome</keyword>
<name>A0A2M6UN42_9BRAD</name>
<dbReference type="Gene3D" id="2.60.120.200">
    <property type="match status" value="1"/>
</dbReference>
<dbReference type="SUPFAM" id="SSF49899">
    <property type="entry name" value="Concanavalin A-like lectins/glucanases"/>
    <property type="match status" value="1"/>
</dbReference>
<protein>
    <submittedName>
        <fullName evidence="2">N,N-dimethylformamidase</fullName>
    </submittedName>
</protein>
<evidence type="ECO:0000313" key="2">
    <source>
        <dbReference type="EMBL" id="PIT06050.1"/>
    </source>
</evidence>
<reference evidence="2 3" key="1">
    <citation type="submission" date="2015-06" db="EMBL/GenBank/DDBJ databases">
        <title>Comparative genome analysis of nirS-carrying Bradyrhizobium sp. strains.</title>
        <authorList>
            <person name="Ishii S."/>
            <person name="Jang J."/>
            <person name="Nishizawa T."/>
            <person name="Senoo K."/>
        </authorList>
    </citation>
    <scope>NUCLEOTIDE SEQUENCE [LARGE SCALE GENOMIC DNA]</scope>
    <source>
        <strain evidence="2 3">TSA1</strain>
    </source>
</reference>
<evidence type="ECO:0000259" key="1">
    <source>
        <dbReference type="Pfam" id="PF20254"/>
    </source>
</evidence>
<feature type="domain" description="N,N-dimethylformamidase beta subunit-like C-terminal" evidence="1">
    <location>
        <begin position="216"/>
        <end position="646"/>
    </location>
</feature>
<dbReference type="InterPro" id="IPR046540">
    <property type="entry name" value="DMFA2_C"/>
</dbReference>
<gene>
    <name evidence="2" type="ORF">TSA1_13470</name>
</gene>
<dbReference type="InterPro" id="IPR013320">
    <property type="entry name" value="ConA-like_dom_sf"/>
</dbReference>
<evidence type="ECO:0000313" key="3">
    <source>
        <dbReference type="Proteomes" id="UP000228930"/>
    </source>
</evidence>
<comment type="caution">
    <text evidence="2">The sequence shown here is derived from an EMBL/GenBank/DDBJ whole genome shotgun (WGS) entry which is preliminary data.</text>
</comment>